<gene>
    <name evidence="2" type="ORF">PLEPLA_LOCUS18583</name>
</gene>
<evidence type="ECO:0000313" key="2">
    <source>
        <dbReference type="EMBL" id="CAB1430601.1"/>
    </source>
</evidence>
<dbReference type="AlphaFoldDB" id="A0A9N7UI59"/>
<evidence type="ECO:0000256" key="1">
    <source>
        <dbReference type="SAM" id="MobiDB-lite"/>
    </source>
</evidence>
<keyword evidence="3" id="KW-1185">Reference proteome</keyword>
<dbReference type="EMBL" id="CADEAL010001249">
    <property type="protein sequence ID" value="CAB1430601.1"/>
    <property type="molecule type" value="Genomic_DNA"/>
</dbReference>
<proteinExistence type="predicted"/>
<protein>
    <submittedName>
        <fullName evidence="2">Uncharacterized protein</fullName>
    </submittedName>
</protein>
<feature type="region of interest" description="Disordered" evidence="1">
    <location>
        <begin position="1"/>
        <end position="25"/>
    </location>
</feature>
<sequence>MDATGSLINQTPTRRGGGLGSNTRHDGSDIDFTCESYTPPQNHCFPVKPLHFISSASVLQLLRPSACFPPHFK</sequence>
<comment type="caution">
    <text evidence="2">The sequence shown here is derived from an EMBL/GenBank/DDBJ whole genome shotgun (WGS) entry which is preliminary data.</text>
</comment>
<name>A0A9N7UI59_PLEPL</name>
<evidence type="ECO:0000313" key="3">
    <source>
        <dbReference type="Proteomes" id="UP001153269"/>
    </source>
</evidence>
<dbReference type="Proteomes" id="UP001153269">
    <property type="component" value="Unassembled WGS sequence"/>
</dbReference>
<feature type="compositionally biased region" description="Polar residues" evidence="1">
    <location>
        <begin position="1"/>
        <end position="13"/>
    </location>
</feature>
<organism evidence="2 3">
    <name type="scientific">Pleuronectes platessa</name>
    <name type="common">European plaice</name>
    <dbReference type="NCBI Taxonomy" id="8262"/>
    <lineage>
        <taxon>Eukaryota</taxon>
        <taxon>Metazoa</taxon>
        <taxon>Chordata</taxon>
        <taxon>Craniata</taxon>
        <taxon>Vertebrata</taxon>
        <taxon>Euteleostomi</taxon>
        <taxon>Actinopterygii</taxon>
        <taxon>Neopterygii</taxon>
        <taxon>Teleostei</taxon>
        <taxon>Neoteleostei</taxon>
        <taxon>Acanthomorphata</taxon>
        <taxon>Carangaria</taxon>
        <taxon>Pleuronectiformes</taxon>
        <taxon>Pleuronectoidei</taxon>
        <taxon>Pleuronectidae</taxon>
        <taxon>Pleuronectes</taxon>
    </lineage>
</organism>
<accession>A0A9N7UI59</accession>
<reference evidence="2" key="1">
    <citation type="submission" date="2020-03" db="EMBL/GenBank/DDBJ databases">
        <authorList>
            <person name="Weist P."/>
        </authorList>
    </citation>
    <scope>NUCLEOTIDE SEQUENCE</scope>
</reference>